<keyword evidence="1" id="KW-0732">Signal</keyword>
<dbReference type="InterPro" id="IPR017850">
    <property type="entry name" value="Alkaline_phosphatase_core_sf"/>
</dbReference>
<name>A0A1M6W5B8_XYLRU</name>
<dbReference type="EMBL" id="FRBD01000015">
    <property type="protein sequence ID" value="SHK88675.1"/>
    <property type="molecule type" value="Genomic_DNA"/>
</dbReference>
<protein>
    <submittedName>
        <fullName evidence="2">Type I phosphodiesterase / nucleotide pyrophosphatase</fullName>
    </submittedName>
</protein>
<sequence>MKNRYLYVTLLTMLALSSQAQAQKGVSPRLVVNITIDQLMNDYPTLFDDGLIYEQGFYPYKDVDLSSAISSVVTGTTPFYHTITADKWLDRQSLQTVTPTPNDIAVSTLGDELKLATKGEGKVCAIAVKKETAELAAGHQADRIAWSEEKKKKYNAISLTDKALQLLIEERLGKDSIPDLLFVSYDRKDGNNTDDITLNDALLKLVRGIEHLIGKEQTLFVVTSTGYTQENFDDYARYNIPTGIYYTNRTANLLNMYFGALWGHGKYVEGAYRNQLYLNHQILESKRITLTDATLKAKEFLLQMSGIKSVHTHLYEQHIGDLVVEINPGWQMQNDDTHEEIKVNKSLAYFPIIFYGANIPAQKVTTPVSIERIAPTIAKSIRIRAPNACMTTPLF</sequence>
<feature type="signal peptide" evidence="1">
    <location>
        <begin position="1"/>
        <end position="22"/>
    </location>
</feature>
<dbReference type="OrthoDB" id="9766127at2"/>
<evidence type="ECO:0000313" key="2">
    <source>
        <dbReference type="EMBL" id="SHK88675.1"/>
    </source>
</evidence>
<gene>
    <name evidence="2" type="ORF">SAMN05216463_11551</name>
</gene>
<evidence type="ECO:0000256" key="1">
    <source>
        <dbReference type="SAM" id="SignalP"/>
    </source>
</evidence>
<dbReference type="RefSeq" id="WP_073209198.1">
    <property type="nucleotide sequence ID" value="NZ_FRBD01000015.1"/>
</dbReference>
<evidence type="ECO:0000313" key="3">
    <source>
        <dbReference type="Proteomes" id="UP000184130"/>
    </source>
</evidence>
<dbReference type="Gene3D" id="3.30.1360.150">
    <property type="match status" value="1"/>
</dbReference>
<dbReference type="Gene3D" id="3.40.720.10">
    <property type="entry name" value="Alkaline Phosphatase, subunit A"/>
    <property type="match status" value="1"/>
</dbReference>
<accession>A0A1M6W5B8</accession>
<feature type="chain" id="PRO_5012748493" evidence="1">
    <location>
        <begin position="23"/>
        <end position="395"/>
    </location>
</feature>
<dbReference type="SUPFAM" id="SSF53649">
    <property type="entry name" value="Alkaline phosphatase-like"/>
    <property type="match status" value="1"/>
</dbReference>
<organism evidence="2 3">
    <name type="scientific">Xylanibacter ruminicola</name>
    <name type="common">Prevotella ruminicola</name>
    <dbReference type="NCBI Taxonomy" id="839"/>
    <lineage>
        <taxon>Bacteria</taxon>
        <taxon>Pseudomonadati</taxon>
        <taxon>Bacteroidota</taxon>
        <taxon>Bacteroidia</taxon>
        <taxon>Bacteroidales</taxon>
        <taxon>Prevotellaceae</taxon>
        <taxon>Xylanibacter</taxon>
    </lineage>
</organism>
<dbReference type="AlphaFoldDB" id="A0A1M6W5B8"/>
<proteinExistence type="predicted"/>
<reference evidence="2 3" key="1">
    <citation type="submission" date="2016-11" db="EMBL/GenBank/DDBJ databases">
        <authorList>
            <person name="Jaros S."/>
            <person name="Januszkiewicz K."/>
            <person name="Wedrychowicz H."/>
        </authorList>
    </citation>
    <scope>NUCLEOTIDE SEQUENCE [LARGE SCALE GENOMIC DNA]</scope>
    <source>
        <strain evidence="2 3">KHT3</strain>
    </source>
</reference>
<dbReference type="Proteomes" id="UP000184130">
    <property type="component" value="Unassembled WGS sequence"/>
</dbReference>